<evidence type="ECO:0000313" key="1">
    <source>
        <dbReference type="Proteomes" id="UP000887574"/>
    </source>
</evidence>
<dbReference type="SUPFAM" id="SSF53098">
    <property type="entry name" value="Ribonuclease H-like"/>
    <property type="match status" value="1"/>
</dbReference>
<name>A0A915CYZ9_9BILA</name>
<accession>A0A915CYZ9</accession>
<dbReference type="Proteomes" id="UP000887574">
    <property type="component" value="Unplaced"/>
</dbReference>
<dbReference type="WBParaSite" id="jg14073">
    <property type="protein sequence ID" value="jg14073"/>
    <property type="gene ID" value="jg14073"/>
</dbReference>
<reference evidence="2" key="1">
    <citation type="submission" date="2022-11" db="UniProtKB">
        <authorList>
            <consortium name="WormBaseParasite"/>
        </authorList>
    </citation>
    <scope>IDENTIFICATION</scope>
</reference>
<evidence type="ECO:0000313" key="2">
    <source>
        <dbReference type="WBParaSite" id="jg14073"/>
    </source>
</evidence>
<dbReference type="InterPro" id="IPR012337">
    <property type="entry name" value="RNaseH-like_sf"/>
</dbReference>
<keyword evidence="1" id="KW-1185">Reference proteome</keyword>
<organism evidence="1 2">
    <name type="scientific">Ditylenchus dipsaci</name>
    <dbReference type="NCBI Taxonomy" id="166011"/>
    <lineage>
        <taxon>Eukaryota</taxon>
        <taxon>Metazoa</taxon>
        <taxon>Ecdysozoa</taxon>
        <taxon>Nematoda</taxon>
        <taxon>Chromadorea</taxon>
        <taxon>Rhabditida</taxon>
        <taxon>Tylenchina</taxon>
        <taxon>Tylenchomorpha</taxon>
        <taxon>Sphaerularioidea</taxon>
        <taxon>Anguinidae</taxon>
        <taxon>Anguininae</taxon>
        <taxon>Ditylenchus</taxon>
    </lineage>
</organism>
<sequence>MVAQSPNQRRSKIVFDERVHSEEHWSSSKQYGYRFNLLLEKGQETEFVRCNVPDCKKIRKIRKSVKDAMMGKLSCLKQFGGGLTLDFAKRQVDFIAVTAHFLDSNWVKNDFVALFSPLPIGMIKTSENVKIWQNDQIRLKAGFALKSPVQTRWLSYFNMVVAFLQNWDEARPFRLFRYLKSYVNVLGPIYEMVIEMQMEKESTSNRALEHLASIWIHLSRMQEEVEGSSLFSVALSRLVLSASKEK</sequence>
<protein>
    <submittedName>
        <fullName evidence="2">Uncharacterized protein</fullName>
    </submittedName>
</protein>
<proteinExistence type="predicted"/>
<dbReference type="AlphaFoldDB" id="A0A915CYZ9"/>